<organism evidence="1 2">
    <name type="scientific">Aquimarina muelleri</name>
    <dbReference type="NCBI Taxonomy" id="279356"/>
    <lineage>
        <taxon>Bacteria</taxon>
        <taxon>Pseudomonadati</taxon>
        <taxon>Bacteroidota</taxon>
        <taxon>Flavobacteriia</taxon>
        <taxon>Flavobacteriales</taxon>
        <taxon>Flavobacteriaceae</taxon>
        <taxon>Aquimarina</taxon>
    </lineage>
</organism>
<dbReference type="EMBL" id="BMWS01000003">
    <property type="protein sequence ID" value="GGX07251.1"/>
    <property type="molecule type" value="Genomic_DNA"/>
</dbReference>
<dbReference type="Pfam" id="PF08888">
    <property type="entry name" value="HopJ"/>
    <property type="match status" value="1"/>
</dbReference>
<reference evidence="1 2" key="1">
    <citation type="journal article" date="2014" name="Int. J. Syst. Evol. Microbiol.">
        <title>Complete genome sequence of Corynebacterium casei LMG S-19264T (=DSM 44701T), isolated from a smear-ripened cheese.</title>
        <authorList>
            <consortium name="US DOE Joint Genome Institute (JGI-PGF)"/>
            <person name="Walter F."/>
            <person name="Albersmeier A."/>
            <person name="Kalinowski J."/>
            <person name="Ruckert C."/>
        </authorList>
    </citation>
    <scope>NUCLEOTIDE SEQUENCE [LARGE SCALE GENOMIC DNA]</scope>
    <source>
        <strain evidence="1 2">KCTC 12285</strain>
    </source>
</reference>
<dbReference type="Proteomes" id="UP000601108">
    <property type="component" value="Unassembled WGS sequence"/>
</dbReference>
<dbReference type="RefSeq" id="WP_027411850.1">
    <property type="nucleotide sequence ID" value="NZ_BMWS01000003.1"/>
</dbReference>
<sequence length="114" mass="13340">MKISNFLKKLRTNPEEISFEDTMNVIEANYNFLPTEFINGNQNNAEGQNSGSCKLFYFAKIHDLTKQETLHCFGAYYREDVLQNPNAEDHQNIRNFIKTGWQDISFKQQALIEK</sequence>
<gene>
    <name evidence="1" type="ORF">GCM10007384_06000</name>
</gene>
<dbReference type="AlphaFoldDB" id="A0A918N114"/>
<evidence type="ECO:0000313" key="1">
    <source>
        <dbReference type="EMBL" id="GGX07251.1"/>
    </source>
</evidence>
<proteinExistence type="predicted"/>
<accession>A0A918N114</accession>
<keyword evidence="2" id="KW-1185">Reference proteome</keyword>
<dbReference type="Gene3D" id="3.20.160.10">
    <property type="entry name" value="vpa0580 domain like"/>
    <property type="match status" value="1"/>
</dbReference>
<dbReference type="InterPro" id="IPR014984">
    <property type="entry name" value="HopJ"/>
</dbReference>
<comment type="caution">
    <text evidence="1">The sequence shown here is derived from an EMBL/GenBank/DDBJ whole genome shotgun (WGS) entry which is preliminary data.</text>
</comment>
<protein>
    <submittedName>
        <fullName evidence="1">Type III effector</fullName>
    </submittedName>
</protein>
<dbReference type="InterPro" id="IPR038604">
    <property type="entry name" value="HopJ_sf"/>
</dbReference>
<evidence type="ECO:0000313" key="2">
    <source>
        <dbReference type="Proteomes" id="UP000601108"/>
    </source>
</evidence>
<name>A0A918N114_9FLAO</name>